<organism evidence="2 3">
    <name type="scientific">Ancylostoma ceylanicum</name>
    <dbReference type="NCBI Taxonomy" id="53326"/>
    <lineage>
        <taxon>Eukaryota</taxon>
        <taxon>Metazoa</taxon>
        <taxon>Ecdysozoa</taxon>
        <taxon>Nematoda</taxon>
        <taxon>Chromadorea</taxon>
        <taxon>Rhabditida</taxon>
        <taxon>Rhabditina</taxon>
        <taxon>Rhabditomorpha</taxon>
        <taxon>Strongyloidea</taxon>
        <taxon>Ancylostomatidae</taxon>
        <taxon>Ancylostomatinae</taxon>
        <taxon>Ancylostoma</taxon>
    </lineage>
</organism>
<dbReference type="OrthoDB" id="5864015at2759"/>
<proteinExistence type="predicted"/>
<sequence>MSCQFSTPKRLLTHYCKKLETALTRFKTDKLETLSIASVDEELSPTFVRDSLQRLEEGLGVVEAATSKIQQLLQDYAVDLAALATPLPKEEEDFETYSSKAEEILTSAFDYNLLLQARIRAFKSLTPRLFAPQSITRAPGTSMQSEPPLATPTVRPLELPTLPLPKFSGNVWEWDNFWELFHSNVHSQSLSELHKFNYLLNALKGEALEAVKKFQVTRENYARALDFLKNKYGNTEELVFRLIDKLDSCSLCSPAIRDQRKLFEQIQVVVTQLEQKGENVNSQWLIRRILSKFPHGIQRRVLVKKQTLTMDNTFTMDMLFQLLEETISNEEMVTLYTGGNDRSA</sequence>
<evidence type="ECO:0000313" key="2">
    <source>
        <dbReference type="EMBL" id="EYC15147.1"/>
    </source>
</evidence>
<comment type="caution">
    <text evidence="2">The sequence shown here is derived from an EMBL/GenBank/DDBJ whole genome shotgun (WGS) entry which is preliminary data.</text>
</comment>
<dbReference type="AlphaFoldDB" id="A0A016UJY8"/>
<reference evidence="3" key="1">
    <citation type="journal article" date="2015" name="Nat. Genet.">
        <title>The genome and transcriptome of the zoonotic hookworm Ancylostoma ceylanicum identify infection-specific gene families.</title>
        <authorList>
            <person name="Schwarz E.M."/>
            <person name="Hu Y."/>
            <person name="Antoshechkin I."/>
            <person name="Miller M.M."/>
            <person name="Sternberg P.W."/>
            <person name="Aroian R.V."/>
        </authorList>
    </citation>
    <scope>NUCLEOTIDE SEQUENCE</scope>
    <source>
        <strain evidence="3">HY135</strain>
    </source>
</reference>
<feature type="coiled-coil region" evidence="1">
    <location>
        <begin position="211"/>
        <end position="238"/>
    </location>
</feature>
<gene>
    <name evidence="2" type="primary">Acey_s0038.g3654</name>
    <name evidence="2" type="ORF">Y032_0038g3654</name>
</gene>
<evidence type="ECO:0000313" key="3">
    <source>
        <dbReference type="Proteomes" id="UP000024635"/>
    </source>
</evidence>
<accession>A0A016UJY8</accession>
<dbReference type="STRING" id="53326.A0A016UJY8"/>
<dbReference type="PANTHER" id="PTHR22954">
    <property type="entry name" value="RETROVIRAL PROTEASE-RELATED"/>
    <property type="match status" value="1"/>
</dbReference>
<keyword evidence="3" id="KW-1185">Reference proteome</keyword>
<keyword evidence="1" id="KW-0175">Coiled coil</keyword>
<evidence type="ECO:0000256" key="1">
    <source>
        <dbReference type="SAM" id="Coils"/>
    </source>
</evidence>
<dbReference type="EMBL" id="JARK01001374">
    <property type="protein sequence ID" value="EYC15147.1"/>
    <property type="molecule type" value="Genomic_DNA"/>
</dbReference>
<dbReference type="PANTHER" id="PTHR22954:SF3">
    <property type="entry name" value="PROTEIN CBG08539"/>
    <property type="match status" value="1"/>
</dbReference>
<protein>
    <submittedName>
        <fullName evidence="2">Uncharacterized protein</fullName>
    </submittedName>
</protein>
<name>A0A016UJY8_9BILA</name>
<dbReference type="Proteomes" id="UP000024635">
    <property type="component" value="Unassembled WGS sequence"/>
</dbReference>
<dbReference type="InterPro" id="IPR005312">
    <property type="entry name" value="DUF1759"/>
</dbReference>
<dbReference type="Pfam" id="PF03564">
    <property type="entry name" value="DUF1759"/>
    <property type="match status" value="1"/>
</dbReference>